<protein>
    <submittedName>
        <fullName evidence="5">ABC transporter substrate-binding protein</fullName>
    </submittedName>
</protein>
<dbReference type="CDD" id="cd06268">
    <property type="entry name" value="PBP1_ABC_transporter_LIVBP-like"/>
    <property type="match status" value="1"/>
</dbReference>
<comment type="similarity">
    <text evidence="1">Belongs to the leucine-binding protein family.</text>
</comment>
<evidence type="ECO:0000259" key="4">
    <source>
        <dbReference type="Pfam" id="PF13458"/>
    </source>
</evidence>
<proteinExistence type="inferred from homology"/>
<comment type="caution">
    <text evidence="5">The sequence shown here is derived from an EMBL/GenBank/DDBJ whole genome shotgun (WGS) entry which is preliminary data.</text>
</comment>
<evidence type="ECO:0000313" key="5">
    <source>
        <dbReference type="EMBL" id="MCF2497874.1"/>
    </source>
</evidence>
<dbReference type="Gene3D" id="3.40.50.2300">
    <property type="match status" value="2"/>
</dbReference>
<accession>A0A9X1TRE7</accession>
<dbReference type="Gene3D" id="1.25.40.10">
    <property type="entry name" value="Tetratricopeptide repeat domain"/>
    <property type="match status" value="1"/>
</dbReference>
<reference evidence="5" key="1">
    <citation type="submission" date="2022-01" db="EMBL/GenBank/DDBJ databases">
        <title>Novel species in genus Dyadobacter.</title>
        <authorList>
            <person name="Ma C."/>
        </authorList>
    </citation>
    <scope>NUCLEOTIDE SEQUENCE</scope>
    <source>
        <strain evidence="5">CY357</strain>
    </source>
</reference>
<gene>
    <name evidence="5" type="ORF">L0661_06130</name>
</gene>
<keyword evidence="2 3" id="KW-0732">Signal</keyword>
<dbReference type="SUPFAM" id="SSF53822">
    <property type="entry name" value="Periplasmic binding protein-like I"/>
    <property type="match status" value="1"/>
</dbReference>
<feature type="domain" description="Leucine-binding protein" evidence="4">
    <location>
        <begin position="254"/>
        <end position="523"/>
    </location>
</feature>
<feature type="chain" id="PRO_5040838811" evidence="3">
    <location>
        <begin position="21"/>
        <end position="570"/>
    </location>
</feature>
<evidence type="ECO:0000313" key="6">
    <source>
        <dbReference type="Proteomes" id="UP001139411"/>
    </source>
</evidence>
<dbReference type="RefSeq" id="WP_235177161.1">
    <property type="nucleotide sequence ID" value="NZ_JAKFFV010000003.1"/>
</dbReference>
<evidence type="ECO:0000256" key="3">
    <source>
        <dbReference type="SAM" id="SignalP"/>
    </source>
</evidence>
<evidence type="ECO:0000256" key="2">
    <source>
        <dbReference type="ARBA" id="ARBA00022729"/>
    </source>
</evidence>
<evidence type="ECO:0000256" key="1">
    <source>
        <dbReference type="ARBA" id="ARBA00010062"/>
    </source>
</evidence>
<feature type="signal peptide" evidence="3">
    <location>
        <begin position="1"/>
        <end position="20"/>
    </location>
</feature>
<organism evidence="5 6">
    <name type="scientific">Dyadobacter chenhuakuii</name>
    <dbReference type="NCBI Taxonomy" id="2909339"/>
    <lineage>
        <taxon>Bacteria</taxon>
        <taxon>Pseudomonadati</taxon>
        <taxon>Bacteroidota</taxon>
        <taxon>Cytophagia</taxon>
        <taxon>Cytophagales</taxon>
        <taxon>Spirosomataceae</taxon>
        <taxon>Dyadobacter</taxon>
    </lineage>
</organism>
<sequence length="570" mass="64270">MKSIIVVIFILAGLTDAAFAQNIAQTESRYKAALGDYKQGRYAAATEKLSPLTSVNSKTTFSAYAHYYYALSAYQLKRFRESKQMLLQLQSRYPGWNRIADAQYLLGAIALEEGKTDEGLAHLAKIKDSSLAKDVFSLKQHYFGSITDLAKLKGLQKQYADDRDIALTLVHFIETSPSSTQTDFQIAEQLQKQFKFSKKEKVAVAEEAPKRSIPKSEGQWTKGYYDVSVLLPFRLDEFSTGRRRSNQFAYDYYQGLIMAKEQLAAEGISVNLWAYDVGADAKTVEPIVENKNFQQSDMVIGPLYPATFEVTSSYVANGRAIMLNPLSTDGNLLKSGSNIYLAHPSIAFQMQKAAQWMKTQAMGLSAAIYYGGTSKDSAMAFSYANEWKSKGGKVLEMLKIQTSREWLENNLSTFETTKPSHIALFSTDGSSGAMLMEVLNGRKLTTTPVLSTSTSFSAQQSRLNRYASRLYLIDTDYVDREKENIREFQKNYWNKTNTFPSVYSYQGFDQLLFFMRMLAKHKDRFQDGLQSARPAGDEYLLSGFNFTKANENQITPVLKHNGSKWTPVDR</sequence>
<dbReference type="Proteomes" id="UP001139411">
    <property type="component" value="Unassembled WGS sequence"/>
</dbReference>
<dbReference type="SUPFAM" id="SSF48452">
    <property type="entry name" value="TPR-like"/>
    <property type="match status" value="1"/>
</dbReference>
<dbReference type="InterPro" id="IPR028082">
    <property type="entry name" value="Peripla_BP_I"/>
</dbReference>
<dbReference type="Pfam" id="PF13458">
    <property type="entry name" value="Peripla_BP_6"/>
    <property type="match status" value="1"/>
</dbReference>
<dbReference type="InterPro" id="IPR028081">
    <property type="entry name" value="Leu-bd"/>
</dbReference>
<dbReference type="InterPro" id="IPR011990">
    <property type="entry name" value="TPR-like_helical_dom_sf"/>
</dbReference>
<dbReference type="AlphaFoldDB" id="A0A9X1TRE7"/>
<name>A0A9X1TRE7_9BACT</name>
<dbReference type="EMBL" id="JAKFFV010000003">
    <property type="protein sequence ID" value="MCF2497874.1"/>
    <property type="molecule type" value="Genomic_DNA"/>
</dbReference>